<keyword evidence="1" id="KW-0805">Transcription regulation</keyword>
<evidence type="ECO:0000256" key="2">
    <source>
        <dbReference type="ARBA" id="ARBA00023125"/>
    </source>
</evidence>
<sequence>MMRFATQSLKGQIARTKDEWRDLVRTNWSMDCEFDAQIQHDLRIVSWFMEDLRFETAELSGQQWTWIPGRGENGWRSAALVMLLVESGVIDMEQDGTRLRLTEGALLLFDASIEYAQTAHRDTRALALRIPRAALEKRGAAVHSREMFMPEVTSPDVAVLRSFIASTAAYGQHCSPHGKKLTAEHLTDLMEIVADDLNAPRRMRSSDAMLREIKRYIQRHVGDENMSVETVASAMGVSRRYLTKLFERDGSSMTRYLLHQRLARAKKILATGGEAIRISEVAWQCGFVSAAHFSNAFKNRYGVSPGELRRGQRSRLAPSGSCADE</sequence>
<evidence type="ECO:0000313" key="6">
    <source>
        <dbReference type="Proteomes" id="UP000826462"/>
    </source>
</evidence>
<evidence type="ECO:0000259" key="4">
    <source>
        <dbReference type="PROSITE" id="PS01124"/>
    </source>
</evidence>
<feature type="domain" description="HTH araC/xylS-type" evidence="4">
    <location>
        <begin position="211"/>
        <end position="311"/>
    </location>
</feature>
<evidence type="ECO:0000313" key="5">
    <source>
        <dbReference type="EMBL" id="QYD72626.1"/>
    </source>
</evidence>
<keyword evidence="3" id="KW-0804">Transcription</keyword>
<dbReference type="PRINTS" id="PR00032">
    <property type="entry name" value="HTHARAC"/>
</dbReference>
<organism evidence="5 6">
    <name type="scientific">Paraburkholderia edwinii</name>
    <dbReference type="NCBI Taxonomy" id="2861782"/>
    <lineage>
        <taxon>Bacteria</taxon>
        <taxon>Pseudomonadati</taxon>
        <taxon>Pseudomonadota</taxon>
        <taxon>Betaproteobacteria</taxon>
        <taxon>Burkholderiales</taxon>
        <taxon>Burkholderiaceae</taxon>
        <taxon>Paraburkholderia</taxon>
    </lineage>
</organism>
<keyword evidence="2" id="KW-0238">DNA-binding</keyword>
<reference evidence="5 6" key="1">
    <citation type="submission" date="2021-07" db="EMBL/GenBank/DDBJ databases">
        <title>Paraburkholderia edwinii protects Aspergillus sp. from phenazines by acting as a toxin sponge.</title>
        <authorList>
            <person name="Dahlstrom K.M."/>
            <person name="Newman D.K."/>
        </authorList>
    </citation>
    <scope>NUCLEOTIDE SEQUENCE [LARGE SCALE GENOMIC DNA]</scope>
    <source>
        <strain evidence="5 6">Pe01</strain>
    </source>
</reference>
<dbReference type="PANTHER" id="PTHR46796">
    <property type="entry name" value="HTH-TYPE TRANSCRIPTIONAL ACTIVATOR RHAS-RELATED"/>
    <property type="match status" value="1"/>
</dbReference>
<dbReference type="InterPro" id="IPR018060">
    <property type="entry name" value="HTH_AraC"/>
</dbReference>
<dbReference type="Gene3D" id="1.10.10.60">
    <property type="entry name" value="Homeodomain-like"/>
    <property type="match status" value="1"/>
</dbReference>
<dbReference type="InterPro" id="IPR009057">
    <property type="entry name" value="Homeodomain-like_sf"/>
</dbReference>
<dbReference type="InterPro" id="IPR018062">
    <property type="entry name" value="HTH_AraC-typ_CS"/>
</dbReference>
<protein>
    <submittedName>
        <fullName evidence="5">Helix-turn-helix domain-containing protein</fullName>
    </submittedName>
</protein>
<dbReference type="RefSeq" id="WP_219802048.1">
    <property type="nucleotide sequence ID" value="NZ_CP080096.1"/>
</dbReference>
<dbReference type="SMART" id="SM00342">
    <property type="entry name" value="HTH_ARAC"/>
    <property type="match status" value="1"/>
</dbReference>
<dbReference type="PROSITE" id="PS01124">
    <property type="entry name" value="HTH_ARAC_FAMILY_2"/>
    <property type="match status" value="1"/>
</dbReference>
<dbReference type="SUPFAM" id="SSF46689">
    <property type="entry name" value="Homeodomain-like"/>
    <property type="match status" value="1"/>
</dbReference>
<dbReference type="Proteomes" id="UP000826462">
    <property type="component" value="Chromosome 2"/>
</dbReference>
<keyword evidence="6" id="KW-1185">Reference proteome</keyword>
<evidence type="ECO:0000256" key="3">
    <source>
        <dbReference type="ARBA" id="ARBA00023163"/>
    </source>
</evidence>
<dbReference type="InterPro" id="IPR035418">
    <property type="entry name" value="AraC-bd_2"/>
</dbReference>
<dbReference type="InterPro" id="IPR020449">
    <property type="entry name" value="Tscrpt_reg_AraC-type_HTH"/>
</dbReference>
<name>A0ABX8UUW6_9BURK</name>
<dbReference type="Pfam" id="PF12833">
    <property type="entry name" value="HTH_18"/>
    <property type="match status" value="1"/>
</dbReference>
<dbReference type="EMBL" id="CP080096">
    <property type="protein sequence ID" value="QYD72626.1"/>
    <property type="molecule type" value="Genomic_DNA"/>
</dbReference>
<dbReference type="PANTHER" id="PTHR46796:SF6">
    <property type="entry name" value="ARAC SUBFAMILY"/>
    <property type="match status" value="1"/>
</dbReference>
<dbReference type="InterPro" id="IPR050204">
    <property type="entry name" value="AraC_XylS_family_regulators"/>
</dbReference>
<evidence type="ECO:0000256" key="1">
    <source>
        <dbReference type="ARBA" id="ARBA00023015"/>
    </source>
</evidence>
<gene>
    <name evidence="5" type="ORF">KZJ38_23215</name>
</gene>
<accession>A0ABX8UUW6</accession>
<proteinExistence type="predicted"/>
<dbReference type="PROSITE" id="PS00041">
    <property type="entry name" value="HTH_ARAC_FAMILY_1"/>
    <property type="match status" value="1"/>
</dbReference>
<dbReference type="Pfam" id="PF14525">
    <property type="entry name" value="AraC_binding_2"/>
    <property type="match status" value="1"/>
</dbReference>